<dbReference type="Proteomes" id="UP001153269">
    <property type="component" value="Unassembled WGS sequence"/>
</dbReference>
<gene>
    <name evidence="2" type="ORF">PLEPLA_LOCUS20165</name>
</gene>
<organism evidence="2 3">
    <name type="scientific">Pleuronectes platessa</name>
    <name type="common">European plaice</name>
    <dbReference type="NCBI Taxonomy" id="8262"/>
    <lineage>
        <taxon>Eukaryota</taxon>
        <taxon>Metazoa</taxon>
        <taxon>Chordata</taxon>
        <taxon>Craniata</taxon>
        <taxon>Vertebrata</taxon>
        <taxon>Euteleostomi</taxon>
        <taxon>Actinopterygii</taxon>
        <taxon>Neopterygii</taxon>
        <taxon>Teleostei</taxon>
        <taxon>Neoteleostei</taxon>
        <taxon>Acanthomorphata</taxon>
        <taxon>Carangaria</taxon>
        <taxon>Pleuronectiformes</taxon>
        <taxon>Pleuronectoidei</taxon>
        <taxon>Pleuronectidae</taxon>
        <taxon>Pleuronectes</taxon>
    </lineage>
</organism>
<evidence type="ECO:0000313" key="3">
    <source>
        <dbReference type="Proteomes" id="UP001153269"/>
    </source>
</evidence>
<name>A0A9N7YNJ6_PLEPL</name>
<proteinExistence type="predicted"/>
<protein>
    <submittedName>
        <fullName evidence="2">Uncharacterized protein</fullName>
    </submittedName>
</protein>
<keyword evidence="3" id="KW-1185">Reference proteome</keyword>
<accession>A0A9N7YNJ6</accession>
<feature type="region of interest" description="Disordered" evidence="1">
    <location>
        <begin position="98"/>
        <end position="123"/>
    </location>
</feature>
<reference evidence="2" key="1">
    <citation type="submission" date="2020-03" db="EMBL/GenBank/DDBJ databases">
        <authorList>
            <person name="Weist P."/>
        </authorList>
    </citation>
    <scope>NUCLEOTIDE SEQUENCE</scope>
</reference>
<dbReference type="AlphaFoldDB" id="A0A9N7YNJ6"/>
<comment type="caution">
    <text evidence="2">The sequence shown here is derived from an EMBL/GenBank/DDBJ whole genome shotgun (WGS) entry which is preliminary data.</text>
</comment>
<sequence>MMLGIDPHKEEHRAHCTSIRERTPVADLLFWCSLANANHAARCWAVSTGPTRGRQMATRPKFGDGVCGGSSSEHLQVNQGEFIGTAVVNNSPWIKRQEESCHGERHTNAEDTETEKYAWTKLS</sequence>
<evidence type="ECO:0000256" key="1">
    <source>
        <dbReference type="SAM" id="MobiDB-lite"/>
    </source>
</evidence>
<dbReference type="EMBL" id="CADEAL010001404">
    <property type="protein sequence ID" value="CAB1432108.1"/>
    <property type="molecule type" value="Genomic_DNA"/>
</dbReference>
<evidence type="ECO:0000313" key="2">
    <source>
        <dbReference type="EMBL" id="CAB1432108.1"/>
    </source>
</evidence>